<evidence type="ECO:0000313" key="1">
    <source>
        <dbReference type="EMBL" id="CDW25818.1"/>
    </source>
</evidence>
<name>A0A0K2TIE5_LEPSM</name>
<dbReference type="EMBL" id="HACA01008457">
    <property type="protein sequence ID" value="CDW25818.1"/>
    <property type="molecule type" value="Transcribed_RNA"/>
</dbReference>
<accession>A0A0K2TIE5</accession>
<sequence>MFFKTYNNNFMALLS</sequence>
<reference evidence="1" key="1">
    <citation type="submission" date="2014-05" db="EMBL/GenBank/DDBJ databases">
        <authorList>
            <person name="Chronopoulou M."/>
        </authorList>
    </citation>
    <scope>NUCLEOTIDE SEQUENCE</scope>
    <source>
        <tissue evidence="1">Whole organism</tissue>
    </source>
</reference>
<proteinExistence type="predicted"/>
<protein>
    <submittedName>
        <fullName evidence="1">Uncharacterized protein</fullName>
    </submittedName>
</protein>
<organism evidence="1">
    <name type="scientific">Lepeophtheirus salmonis</name>
    <name type="common">Salmon louse</name>
    <name type="synonym">Caligus salmonis</name>
    <dbReference type="NCBI Taxonomy" id="72036"/>
    <lineage>
        <taxon>Eukaryota</taxon>
        <taxon>Metazoa</taxon>
        <taxon>Ecdysozoa</taxon>
        <taxon>Arthropoda</taxon>
        <taxon>Crustacea</taxon>
        <taxon>Multicrustacea</taxon>
        <taxon>Hexanauplia</taxon>
        <taxon>Copepoda</taxon>
        <taxon>Siphonostomatoida</taxon>
        <taxon>Caligidae</taxon>
        <taxon>Lepeophtheirus</taxon>
    </lineage>
</organism>